<dbReference type="GO" id="GO:0008137">
    <property type="term" value="F:NADH dehydrogenase (ubiquinone) activity"/>
    <property type="evidence" value="ECO:0007669"/>
    <property type="project" value="UniProtKB-UniRule"/>
</dbReference>
<dbReference type="InterPro" id="IPR001750">
    <property type="entry name" value="ND/Mrp_TM"/>
</dbReference>
<keyword evidence="15 17" id="KW-0472">Membrane</keyword>
<feature type="transmembrane region" description="Helical" evidence="17">
    <location>
        <begin position="53"/>
        <end position="74"/>
    </location>
</feature>
<feature type="transmembrane region" description="Helical" evidence="17">
    <location>
        <begin position="136"/>
        <end position="157"/>
    </location>
</feature>
<dbReference type="PANTHER" id="PTHR43507:SF20">
    <property type="entry name" value="NADH-UBIQUINONE OXIDOREDUCTASE CHAIN 4"/>
    <property type="match status" value="1"/>
</dbReference>
<evidence type="ECO:0000256" key="17">
    <source>
        <dbReference type="RuleBase" id="RU003297"/>
    </source>
</evidence>
<comment type="function">
    <text evidence="1">Core subunit of the mitochondrial membrane respiratory chain NADH dehydrogenase (Complex I) that is believed to belong to the minimal assembly required for catalysis. Complex I functions in the transfer of electrons from NADH to the respiratory chain. The immediate electron acceptor for the enzyme is believed to be ubiquinone.</text>
</comment>
<evidence type="ECO:0000256" key="3">
    <source>
        <dbReference type="ARBA" id="ARBA00009025"/>
    </source>
</evidence>
<feature type="transmembrane region" description="Helical" evidence="17">
    <location>
        <begin position="107"/>
        <end position="129"/>
    </location>
</feature>
<reference evidence="20" key="1">
    <citation type="journal article" date="2018" name="Cladistics">
        <title>Phylogeny and the colourful history of jewel bugs (Insecta: Hemiptera: Scutelleridae).</title>
        <authorList>
            <person name="Wu Y."/>
            <person name="Redei D."/>
            <person name="Eger J."/>
            <person name="Wang Y."/>
            <person name="Wu H."/>
            <person name="Carapezza A."/>
            <person name="Kment P."/>
            <person name="Cai B."/>
            <person name="Sun X."/>
            <person name="Guo P."/>
            <person name="Luo J."/>
            <person name="Xie Q."/>
        </authorList>
    </citation>
    <scope>NUCLEOTIDE SEQUENCE</scope>
</reference>
<evidence type="ECO:0000256" key="10">
    <source>
        <dbReference type="ARBA" id="ARBA00022982"/>
    </source>
</evidence>
<accession>A0A2P1CME2</accession>
<dbReference type="PRINTS" id="PR01437">
    <property type="entry name" value="NUOXDRDTASE4"/>
</dbReference>
<keyword evidence="14 17" id="KW-0496">Mitochondrion</keyword>
<keyword evidence="12 17" id="KW-0520">NAD</keyword>
<comment type="similarity">
    <text evidence="3 17">Belongs to the complex I subunit 4 family.</text>
</comment>
<feature type="domain" description="NADH:quinone oxidoreductase/Mrp antiporter transmembrane" evidence="18">
    <location>
        <begin position="104"/>
        <end position="387"/>
    </location>
</feature>
<evidence type="ECO:0000256" key="4">
    <source>
        <dbReference type="ARBA" id="ARBA00012944"/>
    </source>
</evidence>
<dbReference type="GO" id="GO:0015990">
    <property type="term" value="P:electron transport coupled proton transport"/>
    <property type="evidence" value="ECO:0007669"/>
    <property type="project" value="TreeGrafter"/>
</dbReference>
<feature type="transmembrane region" description="Helical" evidence="17">
    <location>
        <begin position="269"/>
        <end position="291"/>
    </location>
</feature>
<evidence type="ECO:0000256" key="5">
    <source>
        <dbReference type="ARBA" id="ARBA00021006"/>
    </source>
</evidence>
<keyword evidence="9" id="KW-1278">Translocase</keyword>
<geneLocation type="mitochondrion" evidence="20"/>
<feature type="transmembrane region" description="Helical" evidence="17">
    <location>
        <begin position="7"/>
        <end position="33"/>
    </location>
</feature>
<organism evidence="20">
    <name type="scientific">Bannacoris arboreus</name>
    <dbReference type="NCBI Taxonomy" id="1837149"/>
    <lineage>
        <taxon>Eukaryota</taxon>
        <taxon>Metazoa</taxon>
        <taxon>Ecdysozoa</taxon>
        <taxon>Arthropoda</taxon>
        <taxon>Hexapoda</taxon>
        <taxon>Insecta</taxon>
        <taxon>Pterygota</taxon>
        <taxon>Neoptera</taxon>
        <taxon>Paraneoptera</taxon>
        <taxon>Hemiptera</taxon>
        <taxon>Heteroptera</taxon>
        <taxon>Panheteroptera</taxon>
        <taxon>Pentatomomorpha</taxon>
        <taxon>Pentatomoidea</taxon>
        <taxon>Urostylididae</taxon>
        <taxon>Bannacoris</taxon>
    </lineage>
</organism>
<feature type="transmembrane region" description="Helical" evidence="17">
    <location>
        <begin position="377"/>
        <end position="398"/>
    </location>
</feature>
<evidence type="ECO:0000256" key="14">
    <source>
        <dbReference type="ARBA" id="ARBA00023128"/>
    </source>
</evidence>
<evidence type="ECO:0000256" key="16">
    <source>
        <dbReference type="ARBA" id="ARBA00049551"/>
    </source>
</evidence>
<dbReference type="AlphaFoldDB" id="A0A2P1CME2"/>
<evidence type="ECO:0000256" key="2">
    <source>
        <dbReference type="ARBA" id="ARBA00004225"/>
    </source>
</evidence>
<comment type="function">
    <text evidence="17">Core subunit of the mitochondrial membrane respiratory chain NADH dehydrogenase (Complex I) which catalyzes electron transfer from NADH through the respiratory chain, using ubiquinone as an electron acceptor. Essential for the catalytic activity and assembly of complex I.</text>
</comment>
<feature type="transmembrane region" description="Helical" evidence="17">
    <location>
        <begin position="86"/>
        <end position="101"/>
    </location>
</feature>
<name>A0A2P1CME2_9HEMI</name>
<keyword evidence="13 17" id="KW-0830">Ubiquinone</keyword>
<keyword evidence="6 17" id="KW-0813">Transport</keyword>
<evidence type="ECO:0000256" key="6">
    <source>
        <dbReference type="ARBA" id="ARBA00022448"/>
    </source>
</evidence>
<dbReference type="GO" id="GO:0031966">
    <property type="term" value="C:mitochondrial membrane"/>
    <property type="evidence" value="ECO:0007669"/>
    <property type="project" value="UniProtKB-SubCell"/>
</dbReference>
<dbReference type="EMBL" id="MF173835">
    <property type="protein sequence ID" value="AVJ52477.1"/>
    <property type="molecule type" value="Genomic_DNA"/>
</dbReference>
<evidence type="ECO:0000256" key="1">
    <source>
        <dbReference type="ARBA" id="ARBA00003257"/>
    </source>
</evidence>
<evidence type="ECO:0000256" key="7">
    <source>
        <dbReference type="ARBA" id="ARBA00022660"/>
    </source>
</evidence>
<dbReference type="Pfam" id="PF00361">
    <property type="entry name" value="Proton_antipo_M"/>
    <property type="match status" value="1"/>
</dbReference>
<evidence type="ECO:0000259" key="18">
    <source>
        <dbReference type="Pfam" id="PF00361"/>
    </source>
</evidence>
<feature type="transmembrane region" description="Helical" evidence="17">
    <location>
        <begin position="177"/>
        <end position="200"/>
    </location>
</feature>
<sequence length="442" mass="51420">MMSFFLMTLFLIPLIMDWWIFVVSLMMISFLFIFMNYPTSYHSLVTSIFSMDILSYSLICLSYWVLFLSILASYGIYKNKMNNKEFLLLSVFLMIFLYLTFSVDNLFLFYLFFEASLIPTLFLIFGWGYQPERMVAGFYLLFYTLFASLPLLLSLFYLYSNYFTLIYWLIPKFNWNLFLYLSLVMAFLFKMPMLFFHYWLPKAHVEAPVAGSMILAAILLKLGGYGLFRIMKLIPINCINYNIYFIIIGLFSGSLVGLMCLFQSDIKSLIAYSSVAHMGGVICGIFTYNYYGMLGAFIMMLGHGLCSSSLFCMSNFLYERTKSRSLYINKGVLIYIPVFSLMWFLLCANNMSSPPSLNLLGEIYIINGVMGWNSSTFIYLSFSSFLSCCYSIYLFSVIHHGEMFKGSTPLSNLFIREYLLVFMHWIPLNLLILSFSCYSMFI</sequence>
<feature type="transmembrane region" description="Helical" evidence="17">
    <location>
        <begin position="243"/>
        <end position="262"/>
    </location>
</feature>
<feature type="transmembrane region" description="Helical" evidence="17">
    <location>
        <begin position="297"/>
        <end position="318"/>
    </location>
</feature>
<keyword evidence="11 17" id="KW-1133">Transmembrane helix</keyword>
<gene>
    <name evidence="20" type="primary">ND4</name>
</gene>
<dbReference type="GO" id="GO:0042773">
    <property type="term" value="P:ATP synthesis coupled electron transport"/>
    <property type="evidence" value="ECO:0007669"/>
    <property type="project" value="InterPro"/>
</dbReference>
<protein>
    <recommendedName>
        <fullName evidence="5 17">NADH-ubiquinone oxidoreductase chain 4</fullName>
        <ecNumber evidence="4 17">7.1.1.2</ecNumber>
    </recommendedName>
</protein>
<comment type="catalytic activity">
    <reaction evidence="16 17">
        <text>a ubiquinone + NADH + 5 H(+)(in) = a ubiquinol + NAD(+) + 4 H(+)(out)</text>
        <dbReference type="Rhea" id="RHEA:29091"/>
        <dbReference type="Rhea" id="RHEA-COMP:9565"/>
        <dbReference type="Rhea" id="RHEA-COMP:9566"/>
        <dbReference type="ChEBI" id="CHEBI:15378"/>
        <dbReference type="ChEBI" id="CHEBI:16389"/>
        <dbReference type="ChEBI" id="CHEBI:17976"/>
        <dbReference type="ChEBI" id="CHEBI:57540"/>
        <dbReference type="ChEBI" id="CHEBI:57945"/>
        <dbReference type="EC" id="7.1.1.2"/>
    </reaction>
</comment>
<dbReference type="GO" id="GO:0048039">
    <property type="term" value="F:ubiquinone binding"/>
    <property type="evidence" value="ECO:0007669"/>
    <property type="project" value="TreeGrafter"/>
</dbReference>
<feature type="transmembrane region" description="Helical" evidence="17">
    <location>
        <begin position="212"/>
        <end position="231"/>
    </location>
</feature>
<evidence type="ECO:0000256" key="13">
    <source>
        <dbReference type="ARBA" id="ARBA00023075"/>
    </source>
</evidence>
<dbReference type="InterPro" id="IPR000260">
    <property type="entry name" value="NADH4_N"/>
</dbReference>
<keyword evidence="8 17" id="KW-0812">Transmembrane</keyword>
<feature type="transmembrane region" description="Helical" evidence="17">
    <location>
        <begin position="327"/>
        <end position="346"/>
    </location>
</feature>
<evidence type="ECO:0000256" key="8">
    <source>
        <dbReference type="ARBA" id="ARBA00022692"/>
    </source>
</evidence>
<evidence type="ECO:0000256" key="9">
    <source>
        <dbReference type="ARBA" id="ARBA00022967"/>
    </source>
</evidence>
<dbReference type="GO" id="GO:0003954">
    <property type="term" value="F:NADH dehydrogenase activity"/>
    <property type="evidence" value="ECO:0007669"/>
    <property type="project" value="TreeGrafter"/>
</dbReference>
<dbReference type="InterPro" id="IPR003918">
    <property type="entry name" value="NADH_UbQ_OxRdtase"/>
</dbReference>
<evidence type="ECO:0000259" key="19">
    <source>
        <dbReference type="Pfam" id="PF01059"/>
    </source>
</evidence>
<keyword evidence="7 17" id="KW-0679">Respiratory chain</keyword>
<dbReference type="EC" id="7.1.1.2" evidence="4 17"/>
<evidence type="ECO:0000256" key="11">
    <source>
        <dbReference type="ARBA" id="ARBA00022989"/>
    </source>
</evidence>
<comment type="subcellular location">
    <subcellularLocation>
        <location evidence="2 17">Mitochondrion membrane</location>
        <topology evidence="2 17">Multi-pass membrane protein</topology>
    </subcellularLocation>
</comment>
<proteinExistence type="inferred from homology"/>
<evidence type="ECO:0000256" key="12">
    <source>
        <dbReference type="ARBA" id="ARBA00023027"/>
    </source>
</evidence>
<evidence type="ECO:0000313" key="20">
    <source>
        <dbReference type="EMBL" id="AVJ52477.1"/>
    </source>
</evidence>
<feature type="transmembrane region" description="Helical" evidence="17">
    <location>
        <begin position="418"/>
        <end position="441"/>
    </location>
</feature>
<dbReference type="Pfam" id="PF01059">
    <property type="entry name" value="Oxidored_q5_N"/>
    <property type="match status" value="1"/>
</dbReference>
<dbReference type="PANTHER" id="PTHR43507">
    <property type="entry name" value="NADH-UBIQUINONE OXIDOREDUCTASE CHAIN 4"/>
    <property type="match status" value="1"/>
</dbReference>
<keyword evidence="10 17" id="KW-0249">Electron transport</keyword>
<feature type="domain" description="NADH:ubiquinone oxidoreductase chain 4 N-terminal" evidence="19">
    <location>
        <begin position="1"/>
        <end position="100"/>
    </location>
</feature>
<evidence type="ECO:0000256" key="15">
    <source>
        <dbReference type="ARBA" id="ARBA00023136"/>
    </source>
</evidence>